<protein>
    <submittedName>
        <fullName evidence="1">Uncharacterized protein</fullName>
    </submittedName>
</protein>
<dbReference type="EMBL" id="CADCTY010001694">
    <property type="protein sequence ID" value="CAA9381330.1"/>
    <property type="molecule type" value="Genomic_DNA"/>
</dbReference>
<sequence length="80" mass="8948">MIDQSSSLEQTVAQHSSAIAQINEILLLIARRQQESDRIQQETIRIQQANAQQIATNTQAIAELRATIQDRYGSNGQRGE</sequence>
<gene>
    <name evidence="1" type="ORF">AVDCRST_MAG94-4896</name>
</gene>
<dbReference type="AlphaFoldDB" id="A0A6J4N9J0"/>
<organism evidence="1">
    <name type="scientific">uncultured Leptolyngbya sp</name>
    <dbReference type="NCBI Taxonomy" id="332963"/>
    <lineage>
        <taxon>Bacteria</taxon>
        <taxon>Bacillati</taxon>
        <taxon>Cyanobacteriota</taxon>
        <taxon>Cyanophyceae</taxon>
        <taxon>Leptolyngbyales</taxon>
        <taxon>Leptolyngbyaceae</taxon>
        <taxon>Leptolyngbya group</taxon>
        <taxon>Leptolyngbya</taxon>
        <taxon>environmental samples</taxon>
    </lineage>
</organism>
<proteinExistence type="predicted"/>
<reference evidence="1" key="1">
    <citation type="submission" date="2020-02" db="EMBL/GenBank/DDBJ databases">
        <authorList>
            <person name="Meier V. D."/>
        </authorList>
    </citation>
    <scope>NUCLEOTIDE SEQUENCE</scope>
    <source>
        <strain evidence="1">AVDCRST_MAG94</strain>
    </source>
</reference>
<name>A0A6J4N9J0_9CYAN</name>
<evidence type="ECO:0000313" key="1">
    <source>
        <dbReference type="EMBL" id="CAA9381330.1"/>
    </source>
</evidence>
<accession>A0A6J4N9J0</accession>